<dbReference type="EMBL" id="AP019697">
    <property type="protein sequence ID" value="BBK24088.1"/>
    <property type="molecule type" value="Genomic_DNA"/>
</dbReference>
<evidence type="ECO:0000259" key="3">
    <source>
        <dbReference type="SMART" id="SM00062"/>
    </source>
</evidence>
<organism evidence="4 5">
    <name type="scientific">Dialister hominis</name>
    <dbReference type="NCBI Taxonomy" id="2582419"/>
    <lineage>
        <taxon>Bacteria</taxon>
        <taxon>Bacillati</taxon>
        <taxon>Bacillota</taxon>
        <taxon>Negativicutes</taxon>
        <taxon>Veillonellales</taxon>
        <taxon>Veillonellaceae</taxon>
        <taxon>Dialister</taxon>
    </lineage>
</organism>
<feature type="domain" description="Solute-binding protein family 3/N-terminal" evidence="3">
    <location>
        <begin position="45"/>
        <end position="274"/>
    </location>
</feature>
<dbReference type="Pfam" id="PF00497">
    <property type="entry name" value="SBP_bac_3"/>
    <property type="match status" value="1"/>
</dbReference>
<feature type="signal peptide" evidence="2">
    <location>
        <begin position="1"/>
        <end position="23"/>
    </location>
</feature>
<evidence type="ECO:0000313" key="4">
    <source>
        <dbReference type="EMBL" id="BBK24088.1"/>
    </source>
</evidence>
<feature type="chain" id="PRO_5038404892" evidence="2">
    <location>
        <begin position="24"/>
        <end position="280"/>
    </location>
</feature>
<keyword evidence="1 2" id="KW-0732">Signal</keyword>
<dbReference type="InterPro" id="IPR001638">
    <property type="entry name" value="Solute-binding_3/MltF_N"/>
</dbReference>
<keyword evidence="5" id="KW-1185">Reference proteome</keyword>
<dbReference type="SMART" id="SM00062">
    <property type="entry name" value="PBPb"/>
    <property type="match status" value="1"/>
</dbReference>
<dbReference type="PROSITE" id="PS51257">
    <property type="entry name" value="PROKAR_LIPOPROTEIN"/>
    <property type="match status" value="1"/>
</dbReference>
<protein>
    <submittedName>
        <fullName evidence="4">Amino acid ABC transporter substrate-binding protein</fullName>
    </submittedName>
</protein>
<dbReference type="SUPFAM" id="SSF53850">
    <property type="entry name" value="Periplasmic binding protein-like II"/>
    <property type="match status" value="1"/>
</dbReference>
<accession>A0A8E3ZJ86</accession>
<dbReference type="PANTHER" id="PTHR35936:SF18">
    <property type="entry name" value="L-CYSTINE-BINDING PROTEIN TCYJ"/>
    <property type="match status" value="1"/>
</dbReference>
<dbReference type="PANTHER" id="PTHR35936">
    <property type="entry name" value="MEMBRANE-BOUND LYTIC MUREIN TRANSGLYCOSYLASE F"/>
    <property type="match status" value="1"/>
</dbReference>
<sequence length="280" mass="30575">MQLKSILKIAATVIAAASVITLAGCGGDKDASASAAKSQAGSAKTYVVATRGTFRPFTYMDDKNNLTGYDVEILKEVEKRNPGIHFEFKTMAPSAGFVGMESGQVDIVANQITYNEERAAKTIYTKEVNNYTARKLAVRNDRNDINSLEDLKGKKVVTTTNSEVTRQLQKLNETMDPKMDLIYTDKGFTEGANLVVTGRADATPQYEVSITDAAKTLGLPIKAVGPVIASDPTYFALRKDEDHQKLANTIDKTLKDMKADGTLKKLSEEFLGKDYTVPQQ</sequence>
<name>A0A8E3ZJ86_9FIRM</name>
<dbReference type="KEGG" id="dho:Dia5BBH33_00230"/>
<dbReference type="OrthoDB" id="8613538at2"/>
<dbReference type="Proteomes" id="UP000320585">
    <property type="component" value="Chromosome"/>
</dbReference>
<dbReference type="Gene3D" id="3.40.190.10">
    <property type="entry name" value="Periplasmic binding protein-like II"/>
    <property type="match status" value="2"/>
</dbReference>
<evidence type="ECO:0000256" key="1">
    <source>
        <dbReference type="ARBA" id="ARBA00022729"/>
    </source>
</evidence>
<proteinExistence type="predicted"/>
<dbReference type="GeneID" id="92715243"/>
<dbReference type="RefSeq" id="WP_022381667.1">
    <property type="nucleotide sequence ID" value="NZ_AP019697.1"/>
</dbReference>
<evidence type="ECO:0000313" key="5">
    <source>
        <dbReference type="Proteomes" id="UP000320585"/>
    </source>
</evidence>
<evidence type="ECO:0000256" key="2">
    <source>
        <dbReference type="SAM" id="SignalP"/>
    </source>
</evidence>
<reference evidence="5" key="1">
    <citation type="submission" date="2019-05" db="EMBL/GenBank/DDBJ databases">
        <title>Complete genome sequencing of Dialister sp. strain 5BBH33.</title>
        <authorList>
            <person name="Sakamoto M."/>
            <person name="Murakami T."/>
            <person name="Mori H."/>
        </authorList>
    </citation>
    <scope>NUCLEOTIDE SEQUENCE [LARGE SCALE GENOMIC DNA]</scope>
    <source>
        <strain evidence="5">5BBH33</strain>
    </source>
</reference>
<dbReference type="AlphaFoldDB" id="A0A8E3ZJ86"/>
<gene>
    <name evidence="4" type="ORF">Dia5BBH33_00230</name>
</gene>